<feature type="chain" id="PRO_5026036758" description="Lipoprotein" evidence="1">
    <location>
        <begin position="22"/>
        <end position="226"/>
    </location>
</feature>
<dbReference type="RefSeq" id="WP_138308521.1">
    <property type="nucleotide sequence ID" value="NZ_JADMVC010000021.1"/>
</dbReference>
<evidence type="ECO:0008006" key="4">
    <source>
        <dbReference type="Google" id="ProtNLM"/>
    </source>
</evidence>
<dbReference type="AlphaFoldDB" id="A0A6I2RPG6"/>
<accession>A0A6I2RPG6</accession>
<feature type="signal peptide" evidence="1">
    <location>
        <begin position="1"/>
        <end position="21"/>
    </location>
</feature>
<sequence length="226" mass="24313">MKRIVLVIATFVFVLTGCASVETNEKTASIPTGTTISIDNPQVSATQGECEADFTAPLDYESLTEPPSLTVSTLMYVDSVIASCGNYQWSHTLPDGTVSEFIACGAHPLDQQEYPILYTAFPAGTLPAPEAGENVGSIAPVFYLDFGEILPETVSVMRWPASRIGDAQTYSTDFEMVNTELEGDTFSLFPLGDGDYVYEVSANWGDVGGASYTFRTLPQIRGNTDG</sequence>
<name>A0A6I2RPG6_FLAPL</name>
<comment type="caution">
    <text evidence="2">The sequence shown here is derived from an EMBL/GenBank/DDBJ whole genome shotgun (WGS) entry which is preliminary data.</text>
</comment>
<evidence type="ECO:0000256" key="1">
    <source>
        <dbReference type="SAM" id="SignalP"/>
    </source>
</evidence>
<dbReference type="EMBL" id="WKPO01000011">
    <property type="protein sequence ID" value="MSB49009.1"/>
    <property type="molecule type" value="Genomic_DNA"/>
</dbReference>
<reference evidence="2 3" key="1">
    <citation type="journal article" date="2019" name="Nat. Med.">
        <title>A library of human gut bacterial isolates paired with longitudinal multiomics data enables mechanistic microbiome research.</title>
        <authorList>
            <person name="Poyet M."/>
            <person name="Groussin M."/>
            <person name="Gibbons S.M."/>
            <person name="Avila-Pacheco J."/>
            <person name="Jiang X."/>
            <person name="Kearney S.M."/>
            <person name="Perrotta A.R."/>
            <person name="Berdy B."/>
            <person name="Zhao S."/>
            <person name="Lieberman T.D."/>
            <person name="Swanson P.K."/>
            <person name="Smith M."/>
            <person name="Roesemann S."/>
            <person name="Alexander J.E."/>
            <person name="Rich S.A."/>
            <person name="Livny J."/>
            <person name="Vlamakis H."/>
            <person name="Clish C."/>
            <person name="Bullock K."/>
            <person name="Deik A."/>
            <person name="Scott J."/>
            <person name="Pierce K.A."/>
            <person name="Xavier R.J."/>
            <person name="Alm E.J."/>
        </authorList>
    </citation>
    <scope>NUCLEOTIDE SEQUENCE [LARGE SCALE GENOMIC DNA]</scope>
    <source>
        <strain evidence="2 3">BIOML-A5</strain>
    </source>
</reference>
<gene>
    <name evidence="2" type="ORF">GKE90_09890</name>
</gene>
<protein>
    <recommendedName>
        <fullName evidence="4">Lipoprotein</fullName>
    </recommendedName>
</protein>
<evidence type="ECO:0000313" key="2">
    <source>
        <dbReference type="EMBL" id="MSB49009.1"/>
    </source>
</evidence>
<organism evidence="2 3">
    <name type="scientific">Flavonifractor plautii</name>
    <name type="common">Fusobacterium plautii</name>
    <dbReference type="NCBI Taxonomy" id="292800"/>
    <lineage>
        <taxon>Bacteria</taxon>
        <taxon>Bacillati</taxon>
        <taxon>Bacillota</taxon>
        <taxon>Clostridia</taxon>
        <taxon>Eubacteriales</taxon>
        <taxon>Oscillospiraceae</taxon>
        <taxon>Flavonifractor</taxon>
    </lineage>
</organism>
<dbReference type="Proteomes" id="UP000429811">
    <property type="component" value="Unassembled WGS sequence"/>
</dbReference>
<proteinExistence type="predicted"/>
<dbReference type="PROSITE" id="PS51257">
    <property type="entry name" value="PROKAR_LIPOPROTEIN"/>
    <property type="match status" value="1"/>
</dbReference>
<evidence type="ECO:0000313" key="3">
    <source>
        <dbReference type="Proteomes" id="UP000429811"/>
    </source>
</evidence>
<keyword evidence="1" id="KW-0732">Signal</keyword>